<evidence type="ECO:0000256" key="1">
    <source>
        <dbReference type="SAM" id="Phobius"/>
    </source>
</evidence>
<gene>
    <name evidence="2" type="ORF">COU08_02215</name>
</gene>
<keyword evidence="1" id="KW-0472">Membrane</keyword>
<reference evidence="3" key="1">
    <citation type="submission" date="2017-09" db="EMBL/GenBank/DDBJ databases">
        <title>Depth-based differentiation of microbial function through sediment-hosted aquifers and enrichment of novel symbionts in the deep terrestrial subsurface.</title>
        <authorList>
            <person name="Probst A.J."/>
            <person name="Ladd B."/>
            <person name="Jarett J.K."/>
            <person name="Geller-Mcgrath D.E."/>
            <person name="Sieber C.M.K."/>
            <person name="Emerson J.B."/>
            <person name="Anantharaman K."/>
            <person name="Thomas B.C."/>
            <person name="Malmstrom R."/>
            <person name="Stieglmeier M."/>
            <person name="Klingl A."/>
            <person name="Woyke T."/>
            <person name="Ryan C.M."/>
            <person name="Banfield J.F."/>
        </authorList>
    </citation>
    <scope>NUCLEOTIDE SEQUENCE [LARGE SCALE GENOMIC DNA]</scope>
</reference>
<organism evidence="2 3">
    <name type="scientific">Candidatus Harrisonbacteria bacterium CG10_big_fil_rev_8_21_14_0_10_42_17</name>
    <dbReference type="NCBI Taxonomy" id="1974584"/>
    <lineage>
        <taxon>Bacteria</taxon>
        <taxon>Candidatus Harrisoniibacteriota</taxon>
    </lineage>
</organism>
<proteinExistence type="predicted"/>
<dbReference type="Proteomes" id="UP000228635">
    <property type="component" value="Unassembled WGS sequence"/>
</dbReference>
<evidence type="ECO:0000313" key="3">
    <source>
        <dbReference type="Proteomes" id="UP000228635"/>
    </source>
</evidence>
<accession>A0A2M6WI88</accession>
<keyword evidence="1" id="KW-1133">Transmembrane helix</keyword>
<dbReference type="EMBL" id="PFBA01000019">
    <property type="protein sequence ID" value="PIT92501.1"/>
    <property type="molecule type" value="Genomic_DNA"/>
</dbReference>
<name>A0A2M6WI88_9BACT</name>
<comment type="caution">
    <text evidence="2">The sequence shown here is derived from an EMBL/GenBank/DDBJ whole genome shotgun (WGS) entry which is preliminary data.</text>
</comment>
<keyword evidence="1" id="KW-0812">Transmembrane</keyword>
<protein>
    <submittedName>
        <fullName evidence="2">Uncharacterized protein</fullName>
    </submittedName>
</protein>
<feature type="transmembrane region" description="Helical" evidence="1">
    <location>
        <begin position="180"/>
        <end position="206"/>
    </location>
</feature>
<evidence type="ECO:0000313" key="2">
    <source>
        <dbReference type="EMBL" id="PIT92501.1"/>
    </source>
</evidence>
<sequence length="230" mass="25165">MKPLKFAGVLFIFAGVVCIGAGGFVVVSAQVGLNSLNAVYRAQGVMMEYDARGNFIDRGTVEGGNAILKLLTEDWQYPLKKSSLNPKDPLVNTPDELMVTYARINYHVLHGTQNITLDEDVTYNGEVFEAGEHTFNIDGRYWNDFDRNHPLEGPARELAWTATAHGLLANLAAGTATHSLVILTLFVGCLTIGFGVLFFLGGIAFFSAGHMKKKNVTVSRKRSVAVRKKK</sequence>
<dbReference type="AlphaFoldDB" id="A0A2M6WI88"/>